<accession>A0A8H6EB48</accession>
<keyword evidence="2" id="KW-1185">Reference proteome</keyword>
<dbReference type="EMBL" id="SPNV01000020">
    <property type="protein sequence ID" value="KAF5865368.1"/>
    <property type="molecule type" value="Genomic_DNA"/>
</dbReference>
<proteinExistence type="predicted"/>
<name>A0A8H6EB48_PETAA</name>
<comment type="caution">
    <text evidence="1">The sequence shown here is derived from an EMBL/GenBank/DDBJ whole genome shotgun (WGS) entry which is preliminary data.</text>
</comment>
<organism evidence="1 2">
    <name type="scientific">Petromyces alliaceus</name>
    <name type="common">Aspergillus alliaceus</name>
    <dbReference type="NCBI Taxonomy" id="209559"/>
    <lineage>
        <taxon>Eukaryota</taxon>
        <taxon>Fungi</taxon>
        <taxon>Dikarya</taxon>
        <taxon>Ascomycota</taxon>
        <taxon>Pezizomycotina</taxon>
        <taxon>Eurotiomycetes</taxon>
        <taxon>Eurotiomycetidae</taxon>
        <taxon>Eurotiales</taxon>
        <taxon>Aspergillaceae</taxon>
        <taxon>Aspergillus</taxon>
        <taxon>Aspergillus subgen. Circumdati</taxon>
    </lineage>
</organism>
<protein>
    <submittedName>
        <fullName evidence="1">Uncharacterized protein</fullName>
    </submittedName>
</protein>
<evidence type="ECO:0000313" key="1">
    <source>
        <dbReference type="EMBL" id="KAF5865368.1"/>
    </source>
</evidence>
<gene>
    <name evidence="1" type="ORF">ETB97_004179</name>
</gene>
<dbReference type="Proteomes" id="UP000541154">
    <property type="component" value="Unassembled WGS sequence"/>
</dbReference>
<dbReference type="AlphaFoldDB" id="A0A8H6EB48"/>
<sequence>MAISSSSSSSSLPAHVAWIRTRSLLGNCSRCPGVTHGQGPTAIHSRLNSFSTRLIALGHDAQQLRRQMGLGMRTPVHELPVLHEGGAEGELVTEERGLLDLGLRVGLEGCFGLLGDVDGGDPVVVG</sequence>
<reference evidence="1 2" key="1">
    <citation type="submission" date="2019-04" db="EMBL/GenBank/DDBJ databases">
        <title>Aspergillus burnettii sp. nov., novel species from soil in southeast Queensland.</title>
        <authorList>
            <person name="Gilchrist C.L.M."/>
            <person name="Pitt J.I."/>
            <person name="Lange L."/>
            <person name="Lacey H.J."/>
            <person name="Vuong D."/>
            <person name="Midgley D.J."/>
            <person name="Greenfield P."/>
            <person name="Bradbury M."/>
            <person name="Lacey E."/>
            <person name="Busk P.K."/>
            <person name="Pilgaard B."/>
            <person name="Chooi Y.H."/>
            <person name="Piggott A.M."/>
        </authorList>
    </citation>
    <scope>NUCLEOTIDE SEQUENCE [LARGE SCALE GENOMIC DNA]</scope>
    <source>
        <strain evidence="1 2">FRR 5400</strain>
    </source>
</reference>
<evidence type="ECO:0000313" key="2">
    <source>
        <dbReference type="Proteomes" id="UP000541154"/>
    </source>
</evidence>